<keyword evidence="3 9" id="KW-0808">Transferase</keyword>
<dbReference type="InterPro" id="IPR025202">
    <property type="entry name" value="PLD-like_dom"/>
</dbReference>
<dbReference type="CDD" id="cd09159">
    <property type="entry name" value="PLDc_ybhO_like_2"/>
    <property type="match status" value="1"/>
</dbReference>
<dbReference type="InterPro" id="IPR030872">
    <property type="entry name" value="Cardiolipin_synth_ClsB"/>
</dbReference>
<dbReference type="NCBIfam" id="NF008427">
    <property type="entry name" value="PRK11263.1"/>
    <property type="match status" value="1"/>
</dbReference>
<dbReference type="CDD" id="cd09110">
    <property type="entry name" value="PLDc_CLS_1"/>
    <property type="match status" value="1"/>
</dbReference>
<dbReference type="InterPro" id="IPR001736">
    <property type="entry name" value="PLipase_D/transphosphatidylase"/>
</dbReference>
<gene>
    <name evidence="9" type="primary">clsB</name>
    <name evidence="11" type="ORF">CJP73_03020</name>
</gene>
<evidence type="ECO:0000256" key="3">
    <source>
        <dbReference type="ARBA" id="ARBA00022679"/>
    </source>
</evidence>
<evidence type="ECO:0000256" key="6">
    <source>
        <dbReference type="ARBA" id="ARBA00023136"/>
    </source>
</evidence>
<keyword evidence="5 9" id="KW-0443">Lipid metabolism</keyword>
<evidence type="ECO:0000256" key="7">
    <source>
        <dbReference type="ARBA" id="ARBA00023209"/>
    </source>
</evidence>
<comment type="catalytic activity">
    <reaction evidence="9">
        <text>2 a 1,2-diacyl-sn-glycero-3-phospho-(1'-sn-glycerol) = a cardiolipin + glycerol</text>
        <dbReference type="Rhea" id="RHEA:31451"/>
        <dbReference type="ChEBI" id="CHEBI:17754"/>
        <dbReference type="ChEBI" id="CHEBI:62237"/>
        <dbReference type="ChEBI" id="CHEBI:64716"/>
    </reaction>
</comment>
<name>A0A3A1YYM7_9BURK</name>
<feature type="active site" evidence="9">
    <location>
        <position position="324"/>
    </location>
</feature>
<dbReference type="AlphaFoldDB" id="A0A3A1YYM7"/>
<evidence type="ECO:0000313" key="11">
    <source>
        <dbReference type="EMBL" id="RIY42419.1"/>
    </source>
</evidence>
<dbReference type="GO" id="GO:0032049">
    <property type="term" value="P:cardiolipin biosynthetic process"/>
    <property type="evidence" value="ECO:0007669"/>
    <property type="project" value="InterPro"/>
</dbReference>
<feature type="active site" evidence="9">
    <location>
        <position position="329"/>
    </location>
</feature>
<feature type="active site" evidence="9">
    <location>
        <position position="322"/>
    </location>
</feature>
<organism evidence="11 12">
    <name type="scientific">Neopusillimonas maritima</name>
    <dbReference type="NCBI Taxonomy" id="2026239"/>
    <lineage>
        <taxon>Bacteria</taxon>
        <taxon>Pseudomonadati</taxon>
        <taxon>Pseudomonadota</taxon>
        <taxon>Betaproteobacteria</taxon>
        <taxon>Burkholderiales</taxon>
        <taxon>Alcaligenaceae</taxon>
        <taxon>Neopusillimonas</taxon>
    </lineage>
</organism>
<dbReference type="EMBL" id="NQYH01000001">
    <property type="protein sequence ID" value="RIY42419.1"/>
    <property type="molecule type" value="Genomic_DNA"/>
</dbReference>
<comment type="function">
    <text evidence="9">Catalyzes the phosphatidyl group transfer from one phosphatidylglycerol molecule to another to form cardiolipin (CL) (diphosphatidylglycerol) and glycerol.</text>
</comment>
<evidence type="ECO:0000256" key="5">
    <source>
        <dbReference type="ARBA" id="ARBA00023098"/>
    </source>
</evidence>
<dbReference type="PANTHER" id="PTHR21248:SF23">
    <property type="entry name" value="CARDIOLIPIN SYNTHASE B"/>
    <property type="match status" value="1"/>
</dbReference>
<dbReference type="PANTHER" id="PTHR21248">
    <property type="entry name" value="CARDIOLIPIN SYNTHASE"/>
    <property type="match status" value="1"/>
</dbReference>
<accession>A0A3A1YYM7</accession>
<comment type="similarity">
    <text evidence="9">Belongs to the phospholipase D family. Cardiolipin synthase subfamily. ClsB sub-subfamily.</text>
</comment>
<keyword evidence="2 9" id="KW-0444">Lipid biosynthesis</keyword>
<dbReference type="GO" id="GO:0005886">
    <property type="term" value="C:plasma membrane"/>
    <property type="evidence" value="ECO:0007669"/>
    <property type="project" value="UniProtKB-SubCell"/>
</dbReference>
<sequence length="414" mass="47631">MRLRSGARHYADFALWREGNEIALLQNGQAYFPALCKEIDQARYSVHLETYIFNLDETGYGVLRHLSQACERGVKVRVVVDGFGSFEHIPELQRRFSEMGAQFRVYRPEPRGIGSYRFSLRRLRRLHRKVVVIDQELAFVGGINVHDDLVDVPIDGYGPKPRFDFAVRVRGPVVNDLRDAQIALWAKMAWRQRENWASFYKRLRSWRRRRGGVSDRAKKGAGSLRAAVLFRDNVRYRKLIEHAYISAINRATQYVLIANSYFLPSRALKKALQDAAARGVCVRLLLQGRSEYALQFRACRSMYGTLLAQGIEIYEYLPSYLHAKVAVIDDRAMVGSANMDPFSLLLAREANVYIDDKDFARDLRLRLEAQIKSSSQHVTPLVWEKVSWWTRWLDAGAHALLRMGVALTGRSAEY</sequence>
<proteinExistence type="inferred from homology"/>
<keyword evidence="7 9" id="KW-0594">Phospholipid biosynthesis</keyword>
<evidence type="ECO:0000256" key="4">
    <source>
        <dbReference type="ARBA" id="ARBA00022737"/>
    </source>
</evidence>
<comment type="caution">
    <text evidence="11">The sequence shown here is derived from an EMBL/GenBank/DDBJ whole genome shotgun (WGS) entry which is preliminary data.</text>
</comment>
<feature type="active site" evidence="9">
    <location>
        <position position="127"/>
    </location>
</feature>
<dbReference type="Gene3D" id="3.30.870.10">
    <property type="entry name" value="Endonuclease Chain A"/>
    <property type="match status" value="2"/>
</dbReference>
<evidence type="ECO:0000259" key="10">
    <source>
        <dbReference type="PROSITE" id="PS50035"/>
    </source>
</evidence>
<dbReference type="EC" id="2.7.8.-" evidence="9"/>
<dbReference type="PROSITE" id="PS50035">
    <property type="entry name" value="PLD"/>
    <property type="match status" value="2"/>
</dbReference>
<dbReference type="SUPFAM" id="SSF56024">
    <property type="entry name" value="Phospholipase D/nuclease"/>
    <property type="match status" value="2"/>
</dbReference>
<reference evidence="11 12" key="1">
    <citation type="submission" date="2017-08" db="EMBL/GenBank/DDBJ databases">
        <title>Pusillimonas indicus sp. nov., a member of the family Alcaligenaceae isolated from surface seawater.</title>
        <authorList>
            <person name="Li J."/>
        </authorList>
    </citation>
    <scope>NUCLEOTIDE SEQUENCE [LARGE SCALE GENOMIC DNA]</scope>
    <source>
        <strain evidence="11 12">L52-1-41</strain>
    </source>
</reference>
<evidence type="ECO:0000256" key="9">
    <source>
        <dbReference type="HAMAP-Rule" id="MF_01917"/>
    </source>
</evidence>
<keyword evidence="6 9" id="KW-0472">Membrane</keyword>
<feature type="active site" evidence="9">
    <location>
        <position position="134"/>
    </location>
</feature>
<evidence type="ECO:0000256" key="1">
    <source>
        <dbReference type="ARBA" id="ARBA00022475"/>
    </source>
</evidence>
<keyword evidence="8 9" id="KW-1208">Phospholipid metabolism</keyword>
<evidence type="ECO:0000256" key="2">
    <source>
        <dbReference type="ARBA" id="ARBA00022516"/>
    </source>
</evidence>
<comment type="subcellular location">
    <subcellularLocation>
        <location evidence="9">Cell membrane</location>
        <topology evidence="9">Peripheral membrane protein</topology>
    </subcellularLocation>
</comment>
<dbReference type="RefSeq" id="WP_119515452.1">
    <property type="nucleotide sequence ID" value="NZ_NQYH01000001.1"/>
</dbReference>
<feature type="active site" evidence="9">
    <location>
        <position position="129"/>
    </location>
</feature>
<protein>
    <recommendedName>
        <fullName evidence="9">Cardiolipin synthase B</fullName>
        <shortName evidence="9">CL synthase</shortName>
        <ecNumber evidence="9">2.7.8.-</ecNumber>
    </recommendedName>
</protein>
<feature type="domain" description="PLD phosphodiesterase" evidence="10">
    <location>
        <begin position="317"/>
        <end position="343"/>
    </location>
</feature>
<keyword evidence="4" id="KW-0677">Repeat</keyword>
<feature type="domain" description="PLD phosphodiesterase" evidence="10">
    <location>
        <begin position="122"/>
        <end position="149"/>
    </location>
</feature>
<dbReference type="HAMAP" id="MF_01917">
    <property type="entry name" value="Cardiolipin_synth_ClsB"/>
    <property type="match status" value="1"/>
</dbReference>
<evidence type="ECO:0000313" key="12">
    <source>
        <dbReference type="Proteomes" id="UP000266206"/>
    </source>
</evidence>
<keyword evidence="1 9" id="KW-1003">Cell membrane</keyword>
<dbReference type="OrthoDB" id="9762009at2"/>
<dbReference type="SMART" id="SM00155">
    <property type="entry name" value="PLDc"/>
    <property type="match status" value="2"/>
</dbReference>
<evidence type="ECO:0000256" key="8">
    <source>
        <dbReference type="ARBA" id="ARBA00023264"/>
    </source>
</evidence>
<dbReference type="GO" id="GO:0008808">
    <property type="term" value="F:cardiolipin synthase activity"/>
    <property type="evidence" value="ECO:0007669"/>
    <property type="project" value="InterPro"/>
</dbReference>
<dbReference type="Proteomes" id="UP000266206">
    <property type="component" value="Unassembled WGS sequence"/>
</dbReference>
<dbReference type="Pfam" id="PF13091">
    <property type="entry name" value="PLDc_2"/>
    <property type="match status" value="2"/>
</dbReference>